<proteinExistence type="predicted"/>
<evidence type="ECO:0000313" key="3">
    <source>
        <dbReference type="Proteomes" id="UP000815325"/>
    </source>
</evidence>
<keyword evidence="3" id="KW-1185">Reference proteome</keyword>
<dbReference type="Proteomes" id="UP000815325">
    <property type="component" value="Unassembled WGS sequence"/>
</dbReference>
<comment type="caution">
    <text evidence="2">The sequence shown here is derived from an EMBL/GenBank/DDBJ whole genome shotgun (WGS) entry which is preliminary data.</text>
</comment>
<gene>
    <name evidence="2" type="ORF">DUNSADRAFT_15634</name>
</gene>
<reference evidence="2" key="1">
    <citation type="submission" date="2017-08" db="EMBL/GenBank/DDBJ databases">
        <authorList>
            <person name="Polle J.E."/>
            <person name="Barry K."/>
            <person name="Cushman J."/>
            <person name="Schmutz J."/>
            <person name="Tran D."/>
            <person name="Hathwaick L.T."/>
            <person name="Yim W.C."/>
            <person name="Jenkins J."/>
            <person name="Mckie-Krisberg Z.M."/>
            <person name="Prochnik S."/>
            <person name="Lindquist E."/>
            <person name="Dockter R.B."/>
            <person name="Adam C."/>
            <person name="Molina H."/>
            <person name="Bunkerborg J."/>
            <person name="Jin E."/>
            <person name="Buchheim M."/>
            <person name="Magnuson J."/>
        </authorList>
    </citation>
    <scope>NUCLEOTIDE SEQUENCE</scope>
    <source>
        <strain evidence="2">CCAP 19/18</strain>
    </source>
</reference>
<keyword evidence="1" id="KW-0175">Coiled coil</keyword>
<name>A0ABQ7G520_DUNSA</name>
<dbReference type="EMBL" id="MU070125">
    <property type="protein sequence ID" value="KAF5829698.1"/>
    <property type="molecule type" value="Genomic_DNA"/>
</dbReference>
<accession>A0ABQ7G520</accession>
<feature type="coiled-coil region" evidence="1">
    <location>
        <begin position="3"/>
        <end position="58"/>
    </location>
</feature>
<evidence type="ECO:0000313" key="2">
    <source>
        <dbReference type="EMBL" id="KAF5829698.1"/>
    </source>
</evidence>
<organism evidence="2 3">
    <name type="scientific">Dunaliella salina</name>
    <name type="common">Green alga</name>
    <name type="synonym">Protococcus salinus</name>
    <dbReference type="NCBI Taxonomy" id="3046"/>
    <lineage>
        <taxon>Eukaryota</taxon>
        <taxon>Viridiplantae</taxon>
        <taxon>Chlorophyta</taxon>
        <taxon>core chlorophytes</taxon>
        <taxon>Chlorophyceae</taxon>
        <taxon>CS clade</taxon>
        <taxon>Chlamydomonadales</taxon>
        <taxon>Dunaliellaceae</taxon>
        <taxon>Dunaliella</taxon>
    </lineage>
</organism>
<protein>
    <submittedName>
        <fullName evidence="2">Uncharacterized protein</fullName>
    </submittedName>
</protein>
<evidence type="ECO:0000256" key="1">
    <source>
        <dbReference type="SAM" id="Coils"/>
    </source>
</evidence>
<sequence>MHQQDLILELRRSQQENVELKRNFETLKGVHLQLSSAHKQLKGNFAALQEERVSVEKQYQSLCESWRLELADKQRSFEAAKAQILGP</sequence>
<feature type="non-terminal residue" evidence="2">
    <location>
        <position position="87"/>
    </location>
</feature>